<dbReference type="OrthoDB" id="47603at2"/>
<evidence type="ECO:0000313" key="2">
    <source>
        <dbReference type="Proteomes" id="UP000265562"/>
    </source>
</evidence>
<keyword evidence="2" id="KW-1185">Reference proteome</keyword>
<organism evidence="1 2">
    <name type="scientific">Lachnoanaerobaculum umeaense</name>
    <dbReference type="NCBI Taxonomy" id="617123"/>
    <lineage>
        <taxon>Bacteria</taxon>
        <taxon>Bacillati</taxon>
        <taxon>Bacillota</taxon>
        <taxon>Clostridia</taxon>
        <taxon>Lachnospirales</taxon>
        <taxon>Lachnospiraceae</taxon>
        <taxon>Lachnoanaerobaculum</taxon>
    </lineage>
</organism>
<gene>
    <name evidence="1" type="ORF">D4A81_05790</name>
</gene>
<dbReference type="Proteomes" id="UP000265562">
    <property type="component" value="Chromosome"/>
</dbReference>
<accession>A0A385Q1N7</accession>
<dbReference type="EMBL" id="CP032364">
    <property type="protein sequence ID" value="AYA99487.1"/>
    <property type="molecule type" value="Genomic_DNA"/>
</dbReference>
<proteinExistence type="predicted"/>
<dbReference type="Gene3D" id="2.60.320.10">
    <property type="entry name" value="N-utilization substance G protein NusG, insert domain"/>
    <property type="match status" value="1"/>
</dbReference>
<dbReference type="KEGG" id="lua:D4A81_05790"/>
<dbReference type="InterPro" id="IPR038690">
    <property type="entry name" value="NusG_2_sf"/>
</dbReference>
<dbReference type="AlphaFoldDB" id="A0A385Q1N7"/>
<reference evidence="1 2" key="1">
    <citation type="submission" date="2018-09" db="EMBL/GenBank/DDBJ databases">
        <title>Genome sequencing of Lachnoanaerobaculum umeaense DSM 23576.</title>
        <authorList>
            <person name="Kook J.-K."/>
            <person name="Park S.-N."/>
            <person name="Lim Y.K."/>
        </authorList>
    </citation>
    <scope>NUCLEOTIDE SEQUENCE [LARGE SCALE GENOMIC DNA]</scope>
    <source>
        <strain evidence="2">DSM 23576 \ CCUG 58757</strain>
    </source>
</reference>
<sequence length="112" mass="12501">MKLKRNDIYLIMAVIIIGVVASLYIYMNKKPSGMAVLKYGNNQSMDIELSKDRRIDLESNGIEIHLDIKDGAIAFIHSECPDHICERFGYIKNIGESAICLPAQASVTIISE</sequence>
<dbReference type="RefSeq" id="WP_111524972.1">
    <property type="nucleotide sequence ID" value="NZ_CP032364.1"/>
</dbReference>
<dbReference type="Pfam" id="PF07009">
    <property type="entry name" value="NusG_II"/>
    <property type="match status" value="1"/>
</dbReference>
<protein>
    <submittedName>
        <fullName evidence="1">NusG domain II-containing protein</fullName>
    </submittedName>
</protein>
<evidence type="ECO:0000313" key="1">
    <source>
        <dbReference type="EMBL" id="AYA99487.1"/>
    </source>
</evidence>
<name>A0A385Q1N7_9FIRM</name>